<keyword evidence="2" id="KW-1185">Reference proteome</keyword>
<protein>
    <submittedName>
        <fullName evidence="1">Uncharacterized protein</fullName>
    </submittedName>
</protein>
<name>A0A9N8DIX0_9STRA</name>
<gene>
    <name evidence="1" type="ORF">SEMRO_168_G074730.1</name>
</gene>
<dbReference type="Proteomes" id="UP001153069">
    <property type="component" value="Unassembled WGS sequence"/>
</dbReference>
<proteinExistence type="predicted"/>
<dbReference type="EMBL" id="CAICTM010000167">
    <property type="protein sequence ID" value="CAB9503512.1"/>
    <property type="molecule type" value="Genomic_DNA"/>
</dbReference>
<reference evidence="1" key="1">
    <citation type="submission" date="2020-06" db="EMBL/GenBank/DDBJ databases">
        <authorList>
            <consortium name="Plant Systems Biology data submission"/>
        </authorList>
    </citation>
    <scope>NUCLEOTIDE SEQUENCE</scope>
    <source>
        <strain evidence="1">D6</strain>
    </source>
</reference>
<dbReference type="OrthoDB" id="39916at2759"/>
<accession>A0A9N8DIX0</accession>
<evidence type="ECO:0000313" key="2">
    <source>
        <dbReference type="Proteomes" id="UP001153069"/>
    </source>
</evidence>
<comment type="caution">
    <text evidence="1">The sequence shown here is derived from an EMBL/GenBank/DDBJ whole genome shotgun (WGS) entry which is preliminary data.</text>
</comment>
<sequence>MFSVPKGNSRDVEEESPFLRSVAVMGGAPKLTPLSATPKFGKAPAIGLPKPKIGLSQSRTSFTVTQEWTSAAAWDVKSEDLELVPVDFPLERTHREIRCDASEVAKRISDSLKHLSIDAKYDNENAKAKCKTMECVKFRIRLYAGGENGQPVVVEVQRRSGSTSSFMRSCRAVLDAAEGAQAAAAAPQSGAPKAIGKPGKFPPPMKSLGAMKCLQSVSVPGPTPEEEAAMAFDSAASLCKSGKHDSVVLGLESLCNLTDPLKSSPKTSIQVSKWVLLGHETHTTRDDITAILNMVPDEEEEDLLVVFGQQKHFAVMALANALDMCAKDGCLASAVTEQSWFESSLVPSLLAILKDAVDSASNAYAAARGLSSLLSSSNATLPMIEENNGVETLKMAHEFGLQNHDLLASEAAGCLESVKGSH</sequence>
<evidence type="ECO:0000313" key="1">
    <source>
        <dbReference type="EMBL" id="CAB9503512.1"/>
    </source>
</evidence>
<dbReference type="AlphaFoldDB" id="A0A9N8DIX0"/>
<organism evidence="1 2">
    <name type="scientific">Seminavis robusta</name>
    <dbReference type="NCBI Taxonomy" id="568900"/>
    <lineage>
        <taxon>Eukaryota</taxon>
        <taxon>Sar</taxon>
        <taxon>Stramenopiles</taxon>
        <taxon>Ochrophyta</taxon>
        <taxon>Bacillariophyta</taxon>
        <taxon>Bacillariophyceae</taxon>
        <taxon>Bacillariophycidae</taxon>
        <taxon>Naviculales</taxon>
        <taxon>Naviculaceae</taxon>
        <taxon>Seminavis</taxon>
    </lineage>
</organism>